<dbReference type="EMBL" id="JARBHB010000004">
    <property type="protein sequence ID" value="KAJ8887721.1"/>
    <property type="molecule type" value="Genomic_DNA"/>
</dbReference>
<dbReference type="InterPro" id="IPR012337">
    <property type="entry name" value="RNaseH-like_sf"/>
</dbReference>
<evidence type="ECO:0000313" key="2">
    <source>
        <dbReference type="Proteomes" id="UP001159363"/>
    </source>
</evidence>
<protein>
    <recommendedName>
        <fullName evidence="3">Integrase catalytic domain-containing protein</fullName>
    </recommendedName>
</protein>
<dbReference type="Gene3D" id="3.30.420.10">
    <property type="entry name" value="Ribonuclease H-like superfamily/Ribonuclease H"/>
    <property type="match status" value="1"/>
</dbReference>
<evidence type="ECO:0008006" key="3">
    <source>
        <dbReference type="Google" id="ProtNLM"/>
    </source>
</evidence>
<dbReference type="InterPro" id="IPR036397">
    <property type="entry name" value="RNaseH_sf"/>
</dbReference>
<gene>
    <name evidence="1" type="ORF">PR048_013939</name>
</gene>
<comment type="caution">
    <text evidence="1">The sequence shown here is derived from an EMBL/GenBank/DDBJ whole genome shotgun (WGS) entry which is preliminary data.</text>
</comment>
<keyword evidence="2" id="KW-1185">Reference proteome</keyword>
<dbReference type="Proteomes" id="UP001159363">
    <property type="component" value="Chromosome X"/>
</dbReference>
<organism evidence="1 2">
    <name type="scientific">Dryococelus australis</name>
    <dbReference type="NCBI Taxonomy" id="614101"/>
    <lineage>
        <taxon>Eukaryota</taxon>
        <taxon>Metazoa</taxon>
        <taxon>Ecdysozoa</taxon>
        <taxon>Arthropoda</taxon>
        <taxon>Hexapoda</taxon>
        <taxon>Insecta</taxon>
        <taxon>Pterygota</taxon>
        <taxon>Neoptera</taxon>
        <taxon>Polyneoptera</taxon>
        <taxon>Phasmatodea</taxon>
        <taxon>Verophasmatodea</taxon>
        <taxon>Anareolatae</taxon>
        <taxon>Phasmatidae</taxon>
        <taxon>Eurycanthinae</taxon>
        <taxon>Dryococelus</taxon>
    </lineage>
</organism>
<proteinExistence type="predicted"/>
<sequence length="169" mass="19186">MRADMIRKARASQQGLEASLRKVYNKQYLILTDYYSDYWEIDALPSTDSAAIIKVMKVQFARNRIPTLITDNAACTTSAKFQALDFIPLSPTGKWESRSICENNKEQHEEMPANRVRPVASITGMVQHPHVKFEDKNPKAFINWASKTYNTGASTQTIKGKETKIQESL</sequence>
<dbReference type="SUPFAM" id="SSF53098">
    <property type="entry name" value="Ribonuclease H-like"/>
    <property type="match status" value="1"/>
</dbReference>
<evidence type="ECO:0000313" key="1">
    <source>
        <dbReference type="EMBL" id="KAJ8887721.1"/>
    </source>
</evidence>
<accession>A0ABQ9HUH8</accession>
<reference evidence="1 2" key="1">
    <citation type="submission" date="2023-02" db="EMBL/GenBank/DDBJ databases">
        <title>LHISI_Scaffold_Assembly.</title>
        <authorList>
            <person name="Stuart O.P."/>
            <person name="Cleave R."/>
            <person name="Magrath M.J.L."/>
            <person name="Mikheyev A.S."/>
        </authorList>
    </citation>
    <scope>NUCLEOTIDE SEQUENCE [LARGE SCALE GENOMIC DNA]</scope>
    <source>
        <strain evidence="1">Daus_M_001</strain>
        <tissue evidence="1">Leg muscle</tissue>
    </source>
</reference>
<name>A0ABQ9HUH8_9NEOP</name>